<protein>
    <submittedName>
        <fullName evidence="1">Uncharacterized protein</fullName>
    </submittedName>
</protein>
<dbReference type="Proteomes" id="UP000199615">
    <property type="component" value="Unassembled WGS sequence"/>
</dbReference>
<evidence type="ECO:0000313" key="1">
    <source>
        <dbReference type="EMBL" id="SEO49188.1"/>
    </source>
</evidence>
<dbReference type="AlphaFoldDB" id="A0A1H8Q592"/>
<sequence>MPDFIRDENLKLYRAALAQSTDEEQRRVLLVLLRLLVVEQAETASRPKQFAPDPDEDY</sequence>
<keyword evidence="2" id="KW-1185">Reference proteome</keyword>
<name>A0A1H8Q592_9BRAD</name>
<gene>
    <name evidence="1" type="ORF">SAMN05444123_10356</name>
</gene>
<dbReference type="RefSeq" id="WP_175557623.1">
    <property type="nucleotide sequence ID" value="NZ_FODT01000003.1"/>
</dbReference>
<evidence type="ECO:0000313" key="2">
    <source>
        <dbReference type="Proteomes" id="UP000199615"/>
    </source>
</evidence>
<accession>A0A1H8Q592</accession>
<dbReference type="EMBL" id="FODT01000003">
    <property type="protein sequence ID" value="SEO49188.1"/>
    <property type="molecule type" value="Genomic_DNA"/>
</dbReference>
<organism evidence="1 2">
    <name type="scientific">Rhodopseudomonas pseudopalustris</name>
    <dbReference type="NCBI Taxonomy" id="1513892"/>
    <lineage>
        <taxon>Bacteria</taxon>
        <taxon>Pseudomonadati</taxon>
        <taxon>Pseudomonadota</taxon>
        <taxon>Alphaproteobacteria</taxon>
        <taxon>Hyphomicrobiales</taxon>
        <taxon>Nitrobacteraceae</taxon>
        <taxon>Rhodopseudomonas</taxon>
    </lineage>
</organism>
<reference evidence="2" key="1">
    <citation type="submission" date="2016-10" db="EMBL/GenBank/DDBJ databases">
        <authorList>
            <person name="Varghese N."/>
            <person name="Submissions S."/>
        </authorList>
    </citation>
    <scope>NUCLEOTIDE SEQUENCE [LARGE SCALE GENOMIC DNA]</scope>
    <source>
        <strain evidence="2">DSM 123</strain>
    </source>
</reference>
<proteinExistence type="predicted"/>